<dbReference type="PROSITE" id="PS50283">
    <property type="entry name" value="NA_SOLUT_SYMP_3"/>
    <property type="match status" value="1"/>
</dbReference>
<evidence type="ECO:0000256" key="3">
    <source>
        <dbReference type="ARBA" id="ARBA00022448"/>
    </source>
</evidence>
<keyword evidence="16" id="KW-1185">Reference proteome</keyword>
<evidence type="ECO:0000313" key="15">
    <source>
        <dbReference type="EMBL" id="KAF0294447.1"/>
    </source>
</evidence>
<evidence type="ECO:0000256" key="14">
    <source>
        <dbReference type="SAM" id="Phobius"/>
    </source>
</evidence>
<keyword evidence="3" id="KW-0813">Transport</keyword>
<feature type="transmembrane region" description="Helical" evidence="14">
    <location>
        <begin position="123"/>
        <end position="147"/>
    </location>
</feature>
<evidence type="ECO:0000256" key="4">
    <source>
        <dbReference type="ARBA" id="ARBA00022692"/>
    </source>
</evidence>
<feature type="transmembrane region" description="Helical" evidence="14">
    <location>
        <begin position="270"/>
        <end position="293"/>
    </location>
</feature>
<feature type="transmembrane region" description="Helical" evidence="14">
    <location>
        <begin position="47"/>
        <end position="68"/>
    </location>
</feature>
<comment type="similarity">
    <text evidence="2 13">Belongs to the sodium:solute symporter (SSF) (TC 2.A.21) family.</text>
</comment>
<keyword evidence="8" id="KW-0915">Sodium</keyword>
<dbReference type="Proteomes" id="UP000440578">
    <property type="component" value="Unassembled WGS sequence"/>
</dbReference>
<keyword evidence="9" id="KW-0406">Ion transport</keyword>
<organism evidence="15 16">
    <name type="scientific">Amphibalanus amphitrite</name>
    <name type="common">Striped barnacle</name>
    <name type="synonym">Balanus amphitrite</name>
    <dbReference type="NCBI Taxonomy" id="1232801"/>
    <lineage>
        <taxon>Eukaryota</taxon>
        <taxon>Metazoa</taxon>
        <taxon>Ecdysozoa</taxon>
        <taxon>Arthropoda</taxon>
        <taxon>Crustacea</taxon>
        <taxon>Multicrustacea</taxon>
        <taxon>Cirripedia</taxon>
        <taxon>Thoracica</taxon>
        <taxon>Thoracicalcarea</taxon>
        <taxon>Balanomorpha</taxon>
        <taxon>Balanoidea</taxon>
        <taxon>Balanidae</taxon>
        <taxon>Amphibalaninae</taxon>
        <taxon>Amphibalanus</taxon>
    </lineage>
</organism>
<dbReference type="InterPro" id="IPR052244">
    <property type="entry name" value="Choline_transporter"/>
</dbReference>
<dbReference type="Pfam" id="PF00474">
    <property type="entry name" value="SSF"/>
    <property type="match status" value="1"/>
</dbReference>
<dbReference type="CDD" id="cd11474">
    <property type="entry name" value="SLC5sbd_CHT"/>
    <property type="match status" value="1"/>
</dbReference>
<dbReference type="GO" id="GO:0005886">
    <property type="term" value="C:plasma membrane"/>
    <property type="evidence" value="ECO:0007669"/>
    <property type="project" value="TreeGrafter"/>
</dbReference>
<dbReference type="EMBL" id="VIIS01001686">
    <property type="protein sequence ID" value="KAF0294447.1"/>
    <property type="molecule type" value="Genomic_DNA"/>
</dbReference>
<feature type="transmembrane region" description="Helical" evidence="14">
    <location>
        <begin position="167"/>
        <end position="186"/>
    </location>
</feature>
<keyword evidence="11" id="KW-0325">Glycoprotein</keyword>
<evidence type="ECO:0000256" key="11">
    <source>
        <dbReference type="ARBA" id="ARBA00023180"/>
    </source>
</evidence>
<evidence type="ECO:0000256" key="2">
    <source>
        <dbReference type="ARBA" id="ARBA00006434"/>
    </source>
</evidence>
<evidence type="ECO:0000256" key="6">
    <source>
        <dbReference type="ARBA" id="ARBA00022979"/>
    </source>
</evidence>
<dbReference type="PANTHER" id="PTHR45897">
    <property type="entry name" value="HIGH-AFFINITY CHOLINE TRANSPORTER 1"/>
    <property type="match status" value="1"/>
</dbReference>
<evidence type="ECO:0000256" key="9">
    <source>
        <dbReference type="ARBA" id="ARBA00023065"/>
    </source>
</evidence>
<keyword evidence="7 14" id="KW-1133">Transmembrane helix</keyword>
<feature type="transmembrane region" description="Helical" evidence="14">
    <location>
        <begin position="80"/>
        <end position="102"/>
    </location>
</feature>
<feature type="transmembrane region" description="Helical" evidence="14">
    <location>
        <begin position="457"/>
        <end position="481"/>
    </location>
</feature>
<dbReference type="PANTHER" id="PTHR45897:SF4">
    <property type="entry name" value="HIGH-AFFINITY CHOLINE TRANSPORTER 1"/>
    <property type="match status" value="1"/>
</dbReference>
<evidence type="ECO:0000256" key="1">
    <source>
        <dbReference type="ARBA" id="ARBA00004141"/>
    </source>
</evidence>
<evidence type="ECO:0000256" key="13">
    <source>
        <dbReference type="RuleBase" id="RU362091"/>
    </source>
</evidence>
<keyword evidence="4 14" id="KW-0812">Transmembrane</keyword>
<evidence type="ECO:0000256" key="12">
    <source>
        <dbReference type="ARBA" id="ARBA00023201"/>
    </source>
</evidence>
<feature type="transmembrane region" description="Helical" evidence="14">
    <location>
        <begin position="232"/>
        <end position="250"/>
    </location>
</feature>
<proteinExistence type="inferred from homology"/>
<keyword evidence="12" id="KW-0739">Sodium transport</keyword>
<keyword evidence="5" id="KW-0769">Symport</keyword>
<comment type="subcellular location">
    <subcellularLocation>
        <location evidence="1">Membrane</location>
        <topology evidence="1">Multi-pass membrane protein</topology>
    </subcellularLocation>
</comment>
<dbReference type="InterPro" id="IPR001734">
    <property type="entry name" value="Na/solute_symporter"/>
</dbReference>
<accession>A0A6A4VDJ4</accession>
<evidence type="ECO:0000313" key="16">
    <source>
        <dbReference type="Proteomes" id="UP000440578"/>
    </source>
</evidence>
<dbReference type="OrthoDB" id="546820at2759"/>
<dbReference type="Gene3D" id="1.20.1730.10">
    <property type="entry name" value="Sodium/glucose cotransporter"/>
    <property type="match status" value="1"/>
</dbReference>
<dbReference type="GO" id="GO:0008292">
    <property type="term" value="P:acetylcholine biosynthetic process"/>
    <property type="evidence" value="ECO:0007669"/>
    <property type="project" value="TreeGrafter"/>
</dbReference>
<feature type="transmembrane region" description="Helical" evidence="14">
    <location>
        <begin position="525"/>
        <end position="546"/>
    </location>
</feature>
<protein>
    <submittedName>
        <fullName evidence="15">High-affinity choline transporter 1</fullName>
    </submittedName>
</protein>
<reference evidence="15 16" key="1">
    <citation type="submission" date="2019-07" db="EMBL/GenBank/DDBJ databases">
        <title>Draft genome assembly of a fouling barnacle, Amphibalanus amphitrite (Darwin, 1854): The first reference genome for Thecostraca.</title>
        <authorList>
            <person name="Kim W."/>
        </authorList>
    </citation>
    <scope>NUCLEOTIDE SEQUENCE [LARGE SCALE GENOMIC DNA]</scope>
    <source>
        <strain evidence="15">SNU_AA5</strain>
        <tissue evidence="15">Soma without cirri and trophi</tissue>
    </source>
</reference>
<keyword evidence="10 14" id="KW-0472">Membrane</keyword>
<evidence type="ECO:0000256" key="7">
    <source>
        <dbReference type="ARBA" id="ARBA00022989"/>
    </source>
</evidence>
<keyword evidence="6" id="KW-0530">Neurotransmitter biosynthesis</keyword>
<dbReference type="AlphaFoldDB" id="A0A6A4VDJ4"/>
<comment type="caution">
    <text evidence="15">The sequence shown here is derived from an EMBL/GenBank/DDBJ whole genome shotgun (WGS) entry which is preliminary data.</text>
</comment>
<feature type="transmembrane region" description="Helical" evidence="14">
    <location>
        <begin position="6"/>
        <end position="26"/>
    </location>
</feature>
<feature type="transmembrane region" description="Helical" evidence="14">
    <location>
        <begin position="399"/>
        <end position="421"/>
    </location>
</feature>
<evidence type="ECO:0000256" key="8">
    <source>
        <dbReference type="ARBA" id="ARBA00023053"/>
    </source>
</evidence>
<gene>
    <name evidence="15" type="ORF">FJT64_000134</name>
</gene>
<feature type="transmembrane region" description="Helical" evidence="14">
    <location>
        <begin position="373"/>
        <end position="393"/>
    </location>
</feature>
<dbReference type="GO" id="GO:0005307">
    <property type="term" value="F:choline:sodium symporter activity"/>
    <property type="evidence" value="ECO:0007669"/>
    <property type="project" value="TreeGrafter"/>
</dbReference>
<name>A0A6A4VDJ4_AMPAM</name>
<feature type="transmembrane region" description="Helical" evidence="14">
    <location>
        <begin position="433"/>
        <end position="451"/>
    </location>
</feature>
<sequence>MFNWAGLAGIIVFYIAILLVGLWAAWKRKKELQNAEEDTEEVMLAGRNLGVFVGILTMTATWVGGGYINGSAEETYKAGLVWTQAPFGYSISLALGGIFFAHKMREEGYTTMLDPLQARLGRVMGGLLFIPALLGELFWSAAILGALGTTINVILHLDEYVDYGNTLSIALSAAIAVFYTLFGGLLSVAYTDVIQLICIFIGLWFSIPFAMSNEAFTTLDISENDWIGSVEPHYAGVWFDYAMLLICGGIPWQVYFQRVLSSKSPRRSQLLSYAAAGGCIFLAIPAVLIGAIAKGTKWEMTEYGRTPTGDDTRFVLPLVMQYLTPEWVAFIGLGAVSAAVMSSADSSVLSSSTMFSRNIYQQIFRPRASEREIIIVMKIAILVNATVACVIAINVPSIYGLFFLCSDLVFVILFPQLLCFLLTEHALFCRHFLCSDLVFLILFPQLLYFLLTDRSVLSVGSFLCSDLVFVILFPQLLCFLLTEHALFCRQFPVLGSGGESLLGLPATVRYWWYSDTDGQLFPFRTFAMVCSLCTLVVTSFCVEKLFSSGTLPSRLDFARSFDREDSEATGLNYRQQQHDLQKNGIDNYGMTETTGL</sequence>
<evidence type="ECO:0000256" key="10">
    <source>
        <dbReference type="ARBA" id="ARBA00023136"/>
    </source>
</evidence>
<feature type="transmembrane region" description="Helical" evidence="14">
    <location>
        <begin position="327"/>
        <end position="352"/>
    </location>
</feature>
<feature type="transmembrane region" description="Helical" evidence="14">
    <location>
        <begin position="193"/>
        <end position="212"/>
    </location>
</feature>
<evidence type="ECO:0000256" key="5">
    <source>
        <dbReference type="ARBA" id="ARBA00022847"/>
    </source>
</evidence>
<dbReference type="InterPro" id="IPR038377">
    <property type="entry name" value="Na/Glc_symporter_sf"/>
</dbReference>